<dbReference type="STRING" id="1735162.PeribacterB2_0129"/>
<proteinExistence type="predicted"/>
<dbReference type="InterPro" id="IPR050407">
    <property type="entry name" value="Geranylgeranyl_reductase"/>
</dbReference>
<dbReference type="PANTHER" id="PTHR42685">
    <property type="entry name" value="GERANYLGERANYL DIPHOSPHATE REDUCTASE"/>
    <property type="match status" value="1"/>
</dbReference>
<feature type="domain" description="FAD/NAD(P)-binding" evidence="1">
    <location>
        <begin position="38"/>
        <end position="171"/>
    </location>
</feature>
<protein>
    <submittedName>
        <fullName evidence="2">Geranylgeranyl reductase</fullName>
    </submittedName>
</protein>
<evidence type="ECO:0000313" key="2">
    <source>
        <dbReference type="EMBL" id="ALM12831.1"/>
    </source>
</evidence>
<dbReference type="AlphaFoldDB" id="A0A0S1SQV1"/>
<evidence type="ECO:0000313" key="3">
    <source>
        <dbReference type="Proteomes" id="UP000069135"/>
    </source>
</evidence>
<evidence type="ECO:0000259" key="1">
    <source>
        <dbReference type="Pfam" id="PF07992"/>
    </source>
</evidence>
<dbReference type="PANTHER" id="PTHR42685:SF22">
    <property type="entry name" value="CONDITIONED MEDIUM FACTOR RECEPTOR 1"/>
    <property type="match status" value="1"/>
</dbReference>
<dbReference type="Pfam" id="PF07992">
    <property type="entry name" value="Pyr_redox_2"/>
    <property type="match status" value="1"/>
</dbReference>
<dbReference type="Proteomes" id="UP000069135">
    <property type="component" value="Chromosome"/>
</dbReference>
<dbReference type="EMBL" id="CP013065">
    <property type="protein sequence ID" value="ALM12831.1"/>
    <property type="molecule type" value="Genomic_DNA"/>
</dbReference>
<gene>
    <name evidence="2" type="ORF">PeribacterD1_0129</name>
</gene>
<name>A0A0S1SQV1_9BACT</name>
<dbReference type="PRINTS" id="PR00420">
    <property type="entry name" value="RNGMNOXGNASE"/>
</dbReference>
<dbReference type="InterPro" id="IPR036188">
    <property type="entry name" value="FAD/NAD-bd_sf"/>
</dbReference>
<accession>A0A0S1SQV1</accession>
<sequence length="368" mass="40476">MPHINQLLQAVPIFPHLVHHSPSLHLWYTSAQQMETRFDVIIVGAGPAGLQCARTLKGSNKSVLIVDRKKVIGPKTCGGGLTHQDEGFGIPESLSHPAPTHTIRVGGHDTVIHLKHGLRSITRLDLGQFLLKEISGTANITVLTDTKVTEIQKDSVVTTQGTFGFTSLVGADGADSMVRRFLKLPRKITLGFAIDVPVKTERVLWFFDPARIATGYMWAFPKREGITNVGAYYDPDEIPYEKVIEAFKEFMADEGFPFDPEAVRGAPLGVLYKGALFGNVFLAGDAAGLTEAFTGEGIAFALASGQEVAKRILDPAYPMPELERMLALKQRREGMLKRLRAHPRLQTQMLTLGAKLLKAEKFQKYFGT</sequence>
<accession>A0A0S1SPQ6</accession>
<dbReference type="Gene3D" id="3.50.50.60">
    <property type="entry name" value="FAD/NAD(P)-binding domain"/>
    <property type="match status" value="1"/>
</dbReference>
<dbReference type="InterPro" id="IPR023753">
    <property type="entry name" value="FAD/NAD-binding_dom"/>
</dbReference>
<dbReference type="SUPFAM" id="SSF51905">
    <property type="entry name" value="FAD/NAD(P)-binding domain"/>
    <property type="match status" value="1"/>
</dbReference>
<reference evidence="3" key="1">
    <citation type="submission" date="2015-10" db="EMBL/GenBank/DDBJ databases">
        <title>Analysis of five complete genome sequences for members of the class Peribacteria in the recently recognized Peregrinibacteria bacterial phylum.</title>
        <authorList>
            <person name="Anantharaman K."/>
            <person name="Brown C.T."/>
            <person name="Burstein D."/>
            <person name="Castelle C.J."/>
            <person name="Probst A.J."/>
            <person name="Thomas B.C."/>
            <person name="Williams K.H."/>
            <person name="Banfield J.F."/>
        </authorList>
    </citation>
    <scope>NUCLEOTIDE SEQUENCE [LARGE SCALE GENOMIC DNA]</scope>
</reference>
<dbReference type="GO" id="GO:0016491">
    <property type="term" value="F:oxidoreductase activity"/>
    <property type="evidence" value="ECO:0007669"/>
    <property type="project" value="InterPro"/>
</dbReference>
<accession>A0A0S1SDK2</accession>
<organism evidence="2 3">
    <name type="scientific">Candidatus Peribacter riflensis</name>
    <dbReference type="NCBI Taxonomy" id="1735162"/>
    <lineage>
        <taxon>Bacteria</taxon>
        <taxon>Candidatus Peregrinibacteriota</taxon>
        <taxon>Candidatus Peribacteria</taxon>
        <taxon>Candidatus Peribacterales</taxon>
        <taxon>Candidatus Peribacteraceae</taxon>
        <taxon>Candidatus Peribacter</taxon>
    </lineage>
</organism>
<reference evidence="2 3" key="2">
    <citation type="journal article" date="2016" name="PeerJ">
        <title>Analysis of five complete genome sequences for members of the class Peribacteria in the recently recognized Peregrinibacteria bacterial phylum.</title>
        <authorList>
            <person name="Anantharaman K."/>
            <person name="Brown C.T."/>
            <person name="Burstein D."/>
            <person name="Castelle C.J."/>
            <person name="Probst A.J."/>
            <person name="Thomas B.C."/>
            <person name="Williams K.H."/>
            <person name="Banfield J.F."/>
        </authorList>
    </citation>
    <scope>NUCLEOTIDE SEQUENCE [LARGE SCALE GENOMIC DNA]</scope>
    <source>
        <strain evidence="2">RIFOXYD1_FULL_PER-ii_59_16</strain>
    </source>
</reference>